<dbReference type="InterPro" id="IPR036034">
    <property type="entry name" value="PDZ_sf"/>
</dbReference>
<reference evidence="2" key="2">
    <citation type="submission" date="2021-04" db="EMBL/GenBank/DDBJ databases">
        <authorList>
            <person name="Gilroy R."/>
        </authorList>
    </citation>
    <scope>NUCLEOTIDE SEQUENCE</scope>
    <source>
        <strain evidence="2">CHK179-28034</strain>
    </source>
</reference>
<dbReference type="Proteomes" id="UP000824049">
    <property type="component" value="Unassembled WGS sequence"/>
</dbReference>
<evidence type="ECO:0000313" key="3">
    <source>
        <dbReference type="Proteomes" id="UP000824049"/>
    </source>
</evidence>
<dbReference type="SUPFAM" id="SSF50156">
    <property type="entry name" value="PDZ domain-like"/>
    <property type="match status" value="1"/>
</dbReference>
<dbReference type="EMBL" id="DXBR01000059">
    <property type="protein sequence ID" value="HIZ39611.1"/>
    <property type="molecule type" value="Genomic_DNA"/>
</dbReference>
<proteinExistence type="predicted"/>
<dbReference type="InterPro" id="IPR001478">
    <property type="entry name" value="PDZ"/>
</dbReference>
<evidence type="ECO:0000313" key="2">
    <source>
        <dbReference type="EMBL" id="HIZ39611.1"/>
    </source>
</evidence>
<dbReference type="SMART" id="SM00228">
    <property type="entry name" value="PDZ"/>
    <property type="match status" value="1"/>
</dbReference>
<accession>A0A9D2EM09</accession>
<dbReference type="Gene3D" id="2.30.42.10">
    <property type="match status" value="1"/>
</dbReference>
<dbReference type="PROSITE" id="PS51494">
    <property type="entry name" value="SPOIVB"/>
    <property type="match status" value="1"/>
</dbReference>
<dbReference type="Pfam" id="PF05580">
    <property type="entry name" value="Peptidase_S55"/>
    <property type="match status" value="1"/>
</dbReference>
<reference evidence="2" key="1">
    <citation type="journal article" date="2021" name="PeerJ">
        <title>Extensive microbial diversity within the chicken gut microbiome revealed by metagenomics and culture.</title>
        <authorList>
            <person name="Gilroy R."/>
            <person name="Ravi A."/>
            <person name="Getino M."/>
            <person name="Pursley I."/>
            <person name="Horton D.L."/>
            <person name="Alikhan N.F."/>
            <person name="Baker D."/>
            <person name="Gharbi K."/>
            <person name="Hall N."/>
            <person name="Watson M."/>
            <person name="Adriaenssens E.M."/>
            <person name="Foster-Nyarko E."/>
            <person name="Jarju S."/>
            <person name="Secka A."/>
            <person name="Antonio M."/>
            <person name="Oren A."/>
            <person name="Chaudhuri R.R."/>
            <person name="La Ragione R."/>
            <person name="Hildebrand F."/>
            <person name="Pallen M.J."/>
        </authorList>
    </citation>
    <scope>NUCLEOTIDE SEQUENCE</scope>
    <source>
        <strain evidence="2">CHK179-28034</strain>
    </source>
</reference>
<sequence>MAENSCKAQKTRITEKQQRSRLRRIYFLLLTAVLFAAGAQAGRLFHVEERLAGMANAAAANNNASAGEEDIRETLASGGDKKETKTMVYASGEPVGIYIKTEGVLVLGTQEVKTENNRSCSPAEHKLESGDYILAVNGEAVTSKPQLISYLQKNEDKEAVLTIERNGEKQKIKIQPAYSEEDDCYQIGAWIRNDTQGIGTVTYITEDGSFAALGHGISDCDLGVQMDISGGSVYQTDITS</sequence>
<organism evidence="2 3">
    <name type="scientific">Candidatus Anaerobutyricum stercoris</name>
    <dbReference type="NCBI Taxonomy" id="2838457"/>
    <lineage>
        <taxon>Bacteria</taxon>
        <taxon>Bacillati</taxon>
        <taxon>Bacillota</taxon>
        <taxon>Clostridia</taxon>
        <taxon>Lachnospirales</taxon>
        <taxon>Lachnospiraceae</taxon>
        <taxon>Anaerobutyricum</taxon>
    </lineage>
</organism>
<comment type="caution">
    <text evidence="2">The sequence shown here is derived from an EMBL/GenBank/DDBJ whole genome shotgun (WGS) entry which is preliminary data.</text>
</comment>
<gene>
    <name evidence="2" type="ORF">H9968_06770</name>
</gene>
<feature type="domain" description="Peptidase S55" evidence="1">
    <location>
        <begin position="168"/>
        <end position="240"/>
    </location>
</feature>
<evidence type="ECO:0000259" key="1">
    <source>
        <dbReference type="PROSITE" id="PS51494"/>
    </source>
</evidence>
<protein>
    <submittedName>
        <fullName evidence="2">PDZ domain-containing protein</fullName>
    </submittedName>
</protein>
<dbReference type="Pfam" id="PF17820">
    <property type="entry name" value="PDZ_6"/>
    <property type="match status" value="1"/>
</dbReference>
<dbReference type="InterPro" id="IPR041489">
    <property type="entry name" value="PDZ_6"/>
</dbReference>
<feature type="non-terminal residue" evidence="2">
    <location>
        <position position="240"/>
    </location>
</feature>
<name>A0A9D2EM09_9FIRM</name>
<dbReference type="AlphaFoldDB" id="A0A9D2EM09"/>
<dbReference type="InterPro" id="IPR008763">
    <property type="entry name" value="Peptidase_S55"/>
</dbReference>